<dbReference type="SUPFAM" id="SSF51197">
    <property type="entry name" value="Clavaminate synthase-like"/>
    <property type="match status" value="1"/>
</dbReference>
<gene>
    <name evidence="1" type="ORF">EST54_22340</name>
</gene>
<keyword evidence="1" id="KW-0223">Dioxygenase</keyword>
<dbReference type="PANTHER" id="PTHR20883">
    <property type="entry name" value="PHYTANOYL-COA DIOXYGENASE DOMAIN CONTAINING 1"/>
    <property type="match status" value="1"/>
</dbReference>
<protein>
    <submittedName>
        <fullName evidence="1">Phytanoyl-CoA dioxygenase family protein</fullName>
    </submittedName>
</protein>
<comment type="caution">
    <text evidence="1">The sequence shown here is derived from an EMBL/GenBank/DDBJ whole genome shotgun (WGS) entry which is preliminary data.</text>
</comment>
<name>A0A4Q1QRU3_9ACTN</name>
<organism evidence="1 2">
    <name type="scientific">Streptomyces sioyaensis</name>
    <dbReference type="NCBI Taxonomy" id="67364"/>
    <lineage>
        <taxon>Bacteria</taxon>
        <taxon>Bacillati</taxon>
        <taxon>Actinomycetota</taxon>
        <taxon>Actinomycetes</taxon>
        <taxon>Kitasatosporales</taxon>
        <taxon>Streptomycetaceae</taxon>
        <taxon>Streptomyces</taxon>
    </lineage>
</organism>
<keyword evidence="2" id="KW-1185">Reference proteome</keyword>
<dbReference type="GO" id="GO:0016706">
    <property type="term" value="F:2-oxoglutarate-dependent dioxygenase activity"/>
    <property type="evidence" value="ECO:0007669"/>
    <property type="project" value="UniProtKB-ARBA"/>
</dbReference>
<evidence type="ECO:0000313" key="1">
    <source>
        <dbReference type="EMBL" id="RXS64396.1"/>
    </source>
</evidence>
<evidence type="ECO:0000313" key="2">
    <source>
        <dbReference type="Proteomes" id="UP000289482"/>
    </source>
</evidence>
<dbReference type="GO" id="GO:0005506">
    <property type="term" value="F:iron ion binding"/>
    <property type="evidence" value="ECO:0007669"/>
    <property type="project" value="UniProtKB-ARBA"/>
</dbReference>
<accession>A0A4Q1QRU3</accession>
<reference evidence="1 2" key="1">
    <citation type="submission" date="2019-01" db="EMBL/GenBank/DDBJ databases">
        <title>Draft genome sequences of the type strain Streptomyces sioyaensis DSM 40032 and its novel strain, TM32, a thermotolerant antibiotics-producing actinobacterium.</title>
        <authorList>
            <person name="Nakaew N."/>
            <person name="Lumyong S."/>
            <person name="Sloan W.T."/>
            <person name="Sungthong R."/>
        </authorList>
    </citation>
    <scope>NUCLEOTIDE SEQUENCE [LARGE SCALE GENOMIC DNA]</scope>
    <source>
        <strain evidence="1 2">DSM 40032</strain>
    </source>
</reference>
<dbReference type="PANTHER" id="PTHR20883:SF46">
    <property type="entry name" value="PHYTANOYL-COA HYDROXYLASE"/>
    <property type="match status" value="1"/>
</dbReference>
<proteinExistence type="predicted"/>
<dbReference type="GeneID" id="95780653"/>
<dbReference type="RefSeq" id="WP_129249518.1">
    <property type="nucleotide sequence ID" value="NZ_JABZEL010000019.1"/>
</dbReference>
<sequence length="269" mass="29973">MALSTDLERTQVFQQDGFALTGELLSMAEVETYRNIYDRLLSGEIESGDKRSDLASHVPRREGVRENITQIMWPSALYAPLKDLPLHSRALTMARELIGDDAVLDFDMLIHKAPHTGVATPWHQDAAYWIDLPDTRAVSIWVALDDATVDNGCMWYIRGSHQKPIRPHRPTSDGRNIECDCSEDEPGATAVPLSLGEGVAHAGGTLHYSRGNISDRTRRAWILNYRPADMIRLEREQGMDHGLENNERMVRNADAADVVDGVDAVDSGD</sequence>
<dbReference type="InterPro" id="IPR008775">
    <property type="entry name" value="Phytyl_CoA_dOase-like"/>
</dbReference>
<dbReference type="EMBL" id="SDIF01000071">
    <property type="protein sequence ID" value="RXS64396.1"/>
    <property type="molecule type" value="Genomic_DNA"/>
</dbReference>
<keyword evidence="1" id="KW-0560">Oxidoreductase</keyword>
<dbReference type="Gene3D" id="2.60.120.620">
    <property type="entry name" value="q2cbj1_9rhob like domain"/>
    <property type="match status" value="1"/>
</dbReference>
<dbReference type="Pfam" id="PF05721">
    <property type="entry name" value="PhyH"/>
    <property type="match status" value="1"/>
</dbReference>
<dbReference type="AlphaFoldDB" id="A0A4Q1QRU3"/>
<dbReference type="Proteomes" id="UP000289482">
    <property type="component" value="Unassembled WGS sequence"/>
</dbReference>